<evidence type="ECO:0000313" key="4">
    <source>
        <dbReference type="Proteomes" id="UP000265325"/>
    </source>
</evidence>
<dbReference type="InterPro" id="IPR005754">
    <property type="entry name" value="Sortase"/>
</dbReference>
<reference evidence="3 4" key="1">
    <citation type="submission" date="2015-05" db="EMBL/GenBank/DDBJ databases">
        <title>Draft Genome assembly of Streptomyces showdoensis.</title>
        <authorList>
            <person name="Thapa K.K."/>
            <person name="Metsa-Ketela M."/>
        </authorList>
    </citation>
    <scope>NUCLEOTIDE SEQUENCE [LARGE SCALE GENOMIC DNA]</scope>
    <source>
        <strain evidence="3 4">ATCC 15227</strain>
    </source>
</reference>
<dbReference type="Pfam" id="PF04203">
    <property type="entry name" value="Sortase"/>
    <property type="match status" value="1"/>
</dbReference>
<evidence type="ECO:0000256" key="1">
    <source>
        <dbReference type="ARBA" id="ARBA00022801"/>
    </source>
</evidence>
<gene>
    <name evidence="3" type="ORF">VO63_11675</name>
</gene>
<protein>
    <submittedName>
        <fullName evidence="3">Peptidase C60</fullName>
    </submittedName>
</protein>
<dbReference type="SUPFAM" id="SSF63817">
    <property type="entry name" value="Sortase"/>
    <property type="match status" value="1"/>
</dbReference>
<proteinExistence type="predicted"/>
<name>A0A2P2GQJ7_STREW</name>
<dbReference type="EMBL" id="LAQS01000014">
    <property type="protein sequence ID" value="KKZ73771.1"/>
    <property type="molecule type" value="Genomic_DNA"/>
</dbReference>
<accession>A0A2P2GQJ7</accession>
<feature type="compositionally biased region" description="Low complexity" evidence="2">
    <location>
        <begin position="18"/>
        <end position="32"/>
    </location>
</feature>
<dbReference type="NCBIfam" id="NF033748">
    <property type="entry name" value="class_F_sortase"/>
    <property type="match status" value="1"/>
</dbReference>
<keyword evidence="1" id="KW-0378">Hydrolase</keyword>
<evidence type="ECO:0000256" key="2">
    <source>
        <dbReference type="SAM" id="MobiDB-lite"/>
    </source>
</evidence>
<comment type="caution">
    <text evidence="3">The sequence shown here is derived from an EMBL/GenBank/DDBJ whole genome shotgun (WGS) entry which is preliminary data.</text>
</comment>
<dbReference type="CDD" id="cd05829">
    <property type="entry name" value="Sortase_F"/>
    <property type="match status" value="1"/>
</dbReference>
<dbReference type="Gene3D" id="2.40.260.10">
    <property type="entry name" value="Sortase"/>
    <property type="match status" value="1"/>
</dbReference>
<dbReference type="InterPro" id="IPR042001">
    <property type="entry name" value="Sortase_F"/>
</dbReference>
<feature type="region of interest" description="Disordered" evidence="2">
    <location>
        <begin position="1"/>
        <end position="46"/>
    </location>
</feature>
<dbReference type="InterPro" id="IPR023365">
    <property type="entry name" value="Sortase_dom-sf"/>
</dbReference>
<dbReference type="AlphaFoldDB" id="A0A2P2GQJ7"/>
<dbReference type="GO" id="GO:0016787">
    <property type="term" value="F:hydrolase activity"/>
    <property type="evidence" value="ECO:0007669"/>
    <property type="project" value="UniProtKB-KW"/>
</dbReference>
<evidence type="ECO:0000313" key="3">
    <source>
        <dbReference type="EMBL" id="KKZ73771.1"/>
    </source>
</evidence>
<keyword evidence="4" id="KW-1185">Reference proteome</keyword>
<organism evidence="3 4">
    <name type="scientific">Streptomyces showdoensis</name>
    <dbReference type="NCBI Taxonomy" id="68268"/>
    <lineage>
        <taxon>Bacteria</taxon>
        <taxon>Bacillati</taxon>
        <taxon>Actinomycetota</taxon>
        <taxon>Actinomycetes</taxon>
        <taxon>Kitasatosporales</taxon>
        <taxon>Streptomycetaceae</taxon>
        <taxon>Streptomyces</taxon>
    </lineage>
</organism>
<dbReference type="Proteomes" id="UP000265325">
    <property type="component" value="Unassembled WGS sequence"/>
</dbReference>
<sequence>MGTLLLSQALRDDPGAPPATASTASDARPPTAQGAPGAGVRPLPASPPVRIRIPAIGVDALLTRLELDAAGVLQPPPATAPTLAGWYADGTTPGAPGTAVVTGHVDTPFGPAVFHRLDTLARGAQIAVERQDGRTARFTVEAVELHAKDHFPDDKVYGASRRPELRLITCGGSWSSDTGYQANTVVYATLTGAD</sequence>